<reference evidence="5" key="1">
    <citation type="submission" date="2021-01" db="EMBL/GenBank/DDBJ databases">
        <authorList>
            <person name="Corre E."/>
            <person name="Pelletier E."/>
            <person name="Niang G."/>
            <person name="Scheremetjew M."/>
            <person name="Finn R."/>
            <person name="Kale V."/>
            <person name="Holt S."/>
            <person name="Cochrane G."/>
            <person name="Meng A."/>
            <person name="Brown T."/>
            <person name="Cohen L."/>
        </authorList>
    </citation>
    <scope>NUCLEOTIDE SEQUENCE</scope>
    <source>
        <strain evidence="5">CCMP1756</strain>
    </source>
</reference>
<organism evidence="5">
    <name type="scientific">Pelagomonas calceolata</name>
    <dbReference type="NCBI Taxonomy" id="35677"/>
    <lineage>
        <taxon>Eukaryota</taxon>
        <taxon>Sar</taxon>
        <taxon>Stramenopiles</taxon>
        <taxon>Ochrophyta</taxon>
        <taxon>Pelagophyceae</taxon>
        <taxon>Pelagomonadales</taxon>
        <taxon>Pelagomonadaceae</taxon>
        <taxon>Pelagomonas</taxon>
    </lineage>
</organism>
<dbReference type="SUPFAM" id="SSF50249">
    <property type="entry name" value="Nucleic acid-binding proteins"/>
    <property type="match status" value="1"/>
</dbReference>
<proteinExistence type="inferred from homology"/>
<dbReference type="GO" id="GO:0005665">
    <property type="term" value="C:RNA polymerase II, core complex"/>
    <property type="evidence" value="ECO:0007669"/>
    <property type="project" value="UniProtKB-UniRule"/>
</dbReference>
<dbReference type="Gene3D" id="2.40.50.140">
    <property type="entry name" value="Nucleic acid-binding proteins"/>
    <property type="match status" value="1"/>
</dbReference>
<dbReference type="Pfam" id="PF03870">
    <property type="entry name" value="RNA_pol_Rpb8"/>
    <property type="match status" value="1"/>
</dbReference>
<accession>A0A7S4A4L4</accession>
<comment type="function">
    <text evidence="4">DNA-dependent RNA polymerase catalyzes the transcription of DNA into RNA using the four ribonucleoside triphosphates as substrates. Common component of RNA polymerases I, II and III which synthesize ribosomal RNA precursors, mRNA precursors and many functional non-coding RNAs, and small RNAs, such as 5S rRNA and tRNAs, respectively.</text>
</comment>
<dbReference type="PIRSF" id="PIRSF000779">
    <property type="entry name" value="RNA_pol_Rpb8"/>
    <property type="match status" value="1"/>
</dbReference>
<dbReference type="InterPro" id="IPR012340">
    <property type="entry name" value="NA-bd_OB-fold"/>
</dbReference>
<dbReference type="GO" id="GO:0003899">
    <property type="term" value="F:DNA-directed RNA polymerase activity"/>
    <property type="evidence" value="ECO:0007669"/>
    <property type="project" value="UniProtKB-UniRule"/>
</dbReference>
<evidence type="ECO:0000256" key="3">
    <source>
        <dbReference type="ARBA" id="ARBA00023242"/>
    </source>
</evidence>
<comment type="similarity">
    <text evidence="2 4">Belongs to the eukaryotic RPB8 RNA polymerase subunit family.</text>
</comment>
<evidence type="ECO:0000256" key="1">
    <source>
        <dbReference type="ARBA" id="ARBA00004123"/>
    </source>
</evidence>
<protein>
    <recommendedName>
        <fullName evidence="4">DNA-directed RNA polymerases I, II, and III subunit RPABC3</fullName>
    </recommendedName>
</protein>
<dbReference type="AlphaFoldDB" id="A0A7S4A4L4"/>
<dbReference type="PANTHER" id="PTHR10917">
    <property type="entry name" value="DNA-DIRECTED RNA POLYMERASES I, II, AND III SUBUNIT RPABC3"/>
    <property type="match status" value="1"/>
</dbReference>
<evidence type="ECO:0000256" key="4">
    <source>
        <dbReference type="PIRNR" id="PIRNR000779"/>
    </source>
</evidence>
<dbReference type="InterPro" id="IPR005570">
    <property type="entry name" value="RPABC3"/>
</dbReference>
<dbReference type="EMBL" id="HBIW01021943">
    <property type="protein sequence ID" value="CAE0703491.1"/>
    <property type="molecule type" value="Transcribed_RNA"/>
</dbReference>
<gene>
    <name evidence="5" type="ORF">PCAL00307_LOCUS18938</name>
</gene>
<dbReference type="PANTHER" id="PTHR10917:SF0">
    <property type="entry name" value="DNA-DIRECTED RNA POLYMERASES I, II, AND III SUBUNIT RPABC3"/>
    <property type="match status" value="1"/>
</dbReference>
<evidence type="ECO:0000256" key="2">
    <source>
        <dbReference type="ARBA" id="ARBA00008912"/>
    </source>
</evidence>
<comment type="subcellular location">
    <subcellularLocation>
        <location evidence="1">Nucleus</location>
    </subcellularLocation>
</comment>
<name>A0A7S4A4L4_9STRA</name>
<dbReference type="GO" id="GO:0005736">
    <property type="term" value="C:RNA polymerase I complex"/>
    <property type="evidence" value="ECO:0007669"/>
    <property type="project" value="TreeGrafter"/>
</dbReference>
<evidence type="ECO:0000313" key="5">
    <source>
        <dbReference type="EMBL" id="CAE0703491.1"/>
    </source>
</evidence>
<dbReference type="SMART" id="SM00658">
    <property type="entry name" value="RPOL8c"/>
    <property type="match status" value="1"/>
</dbReference>
<dbReference type="GO" id="GO:0005666">
    <property type="term" value="C:RNA polymerase III complex"/>
    <property type="evidence" value="ECO:0007669"/>
    <property type="project" value="TreeGrafter"/>
</dbReference>
<sequence length="146" mass="16222">MAGVVFQDDFEVAQINPEGAKFEKVNRLVCKGVVYEIEFLIDVNSELFECEEGDKLTVALATSLSVDGVSEAKAIDYARGAKASLLDQFDYAMHGTVYKFEHVKDTKVEAYVSHGGLLARFRGDQRHLKKLKVDAEVYTLLRKGSA</sequence>
<dbReference type="GO" id="GO:0006351">
    <property type="term" value="P:DNA-templated transcription"/>
    <property type="evidence" value="ECO:0007669"/>
    <property type="project" value="UniProtKB-UniRule"/>
</dbReference>
<keyword evidence="3 4" id="KW-0539">Nucleus</keyword>